<protein>
    <submittedName>
        <fullName evidence="3">Retrotransposon gag domain</fullName>
    </submittedName>
</protein>
<evidence type="ECO:0000259" key="2">
    <source>
        <dbReference type="Pfam" id="PF03732"/>
    </source>
</evidence>
<dbReference type="PANTHER" id="PTHR33240">
    <property type="entry name" value="OS08G0508500 PROTEIN"/>
    <property type="match status" value="1"/>
</dbReference>
<feature type="compositionally biased region" description="Basic and acidic residues" evidence="1">
    <location>
        <begin position="161"/>
        <end position="170"/>
    </location>
</feature>
<sequence length="1078" mass="120840">MSQEDQDDMTDASSDQGTDTSVQPTPDAMVLPPENPAVARAERHPAAPAAVAAVAAAEVADATDNSALGHAVAANRGTNLDDLMQTILDRLDGQDSRTTERIDALVAAQVDAQAQIKRLRRRRRDAQHRDDQEGLLSPRTPAAERSENQRRRPASIIIGSVDEHPREGLPHGHTLPSTRSLQNRPAESSDPTRDLELERMNTMLKDMSSKMHRATSSAPELEKNGLTDPKPFLKSLSIAINRAHFSAAERDAGSCQLLVEKLIDDALNWFSRLEANTIDSYHQLTSVFLQHHSIFMVKGTSNADLWTMSQKDKEPLRKFIERFKKVVSSIAITEDAAIAALRNACSYESRFREDLVITQPATLEDALHRANRFIEVEEEKAAMAKRQPKASNSQPSKPWNKYYRETDPKRNQAYCEFHKVSGHSTDECRQLQQLLLSKFKKGDLDVDNGRNDRQRTEEPHNNDRRPKSPKRNRDGPRHDDNVPVPRNRIHMIMGGLTTCRDSVRSIRNYGRQAKVHRNCITNSTPTLDNTEPITFTEADAAGQTGPHNDPLVVELIIGDSAVTKVLIDTGSSVNVIFKDVLIQVGVDLRSAEHNVQPITGFDGDTVMTVGTIMLPIYVGGTMHFFNFVVVDKPIVYNVILGTPWLYKMKAVASTYHQCVKFPTVHGIYTLRGDPLVGRTCFIIERQLWNARAFVIAEPAQQRNAQSIPPTESMIQVNIDTRDPIRCVSIGSDLPIQDYCDSQLVANQFNGDYEAKNDRMDAYLKVVRDLSRNFELFELNKIPQSDNAPADALLYLHLPSAPPAPTIGPNAHPIIYSLNKLTASTCSAITQLLLPNNVSTNTPQADTTDSDWQTEIRNYIADGIVPADKWAARRLRARSTQYTMFDGNLCRWNAARVLLSCISGDATLQVMREIHEGTGGNHSGELLQTATPPYPFMRWTMDIVGPFPASRQKKYLLIMMDYFTKWAEAESYARIQSKFKGFCANWRIRLRKPTPRPWADELDGVLWSHRTSPRRGTSQTPFSLAYGLEAMAPSEVGLSTIRRSMLVQDPSLNDKILFDNLDTIEEQRDQALLCIQNYQ</sequence>
<feature type="region of interest" description="Disordered" evidence="1">
    <location>
        <begin position="1"/>
        <end position="33"/>
    </location>
</feature>
<dbReference type="PANTHER" id="PTHR33240:SF8">
    <property type="entry name" value="OS03G0439900 PROTEIN"/>
    <property type="match status" value="1"/>
</dbReference>
<feature type="region of interest" description="Disordered" evidence="1">
    <location>
        <begin position="443"/>
        <end position="485"/>
    </location>
</feature>
<gene>
    <name evidence="3" type="ORF">ISN44_As10g014300</name>
</gene>
<feature type="domain" description="Retrotransposon gag" evidence="2">
    <location>
        <begin position="257"/>
        <end position="342"/>
    </location>
</feature>
<feature type="compositionally biased region" description="Basic and acidic residues" evidence="1">
    <location>
        <begin position="443"/>
        <end position="481"/>
    </location>
</feature>
<evidence type="ECO:0000256" key="1">
    <source>
        <dbReference type="SAM" id="MobiDB-lite"/>
    </source>
</evidence>
<keyword evidence="4" id="KW-1185">Reference proteome</keyword>
<evidence type="ECO:0000313" key="3">
    <source>
        <dbReference type="EMBL" id="KAG7564677.1"/>
    </source>
</evidence>
<reference evidence="3 4" key="1">
    <citation type="submission" date="2020-12" db="EMBL/GenBank/DDBJ databases">
        <title>Concerted genomic and epigenomic changes stabilize Arabidopsis allopolyploids.</title>
        <authorList>
            <person name="Chen Z."/>
        </authorList>
    </citation>
    <scope>NUCLEOTIDE SEQUENCE [LARGE SCALE GENOMIC DNA]</scope>
    <source>
        <strain evidence="3">As9502</strain>
        <tissue evidence="3">Leaf</tissue>
    </source>
</reference>
<accession>A0A8T1ZYP6</accession>
<dbReference type="AlphaFoldDB" id="A0A8T1ZYP6"/>
<feature type="region of interest" description="Disordered" evidence="1">
    <location>
        <begin position="380"/>
        <end position="404"/>
    </location>
</feature>
<evidence type="ECO:0000313" key="4">
    <source>
        <dbReference type="Proteomes" id="UP000694251"/>
    </source>
</evidence>
<dbReference type="CDD" id="cd00303">
    <property type="entry name" value="retropepsin_like"/>
    <property type="match status" value="1"/>
</dbReference>
<organism evidence="3 4">
    <name type="scientific">Arabidopsis suecica</name>
    <name type="common">Swedish thale-cress</name>
    <name type="synonym">Cardaminopsis suecica</name>
    <dbReference type="NCBI Taxonomy" id="45249"/>
    <lineage>
        <taxon>Eukaryota</taxon>
        <taxon>Viridiplantae</taxon>
        <taxon>Streptophyta</taxon>
        <taxon>Embryophyta</taxon>
        <taxon>Tracheophyta</taxon>
        <taxon>Spermatophyta</taxon>
        <taxon>Magnoliopsida</taxon>
        <taxon>eudicotyledons</taxon>
        <taxon>Gunneridae</taxon>
        <taxon>Pentapetalae</taxon>
        <taxon>rosids</taxon>
        <taxon>malvids</taxon>
        <taxon>Brassicales</taxon>
        <taxon>Brassicaceae</taxon>
        <taxon>Camelineae</taxon>
        <taxon>Arabidopsis</taxon>
    </lineage>
</organism>
<dbReference type="Proteomes" id="UP000694251">
    <property type="component" value="Chromosome 10"/>
</dbReference>
<dbReference type="InterPro" id="IPR005162">
    <property type="entry name" value="Retrotrans_gag_dom"/>
</dbReference>
<name>A0A8T1ZYP6_ARASU</name>
<dbReference type="Pfam" id="PF03732">
    <property type="entry name" value="Retrotrans_gag"/>
    <property type="match status" value="1"/>
</dbReference>
<feature type="compositionally biased region" description="Polar residues" evidence="1">
    <location>
        <begin position="175"/>
        <end position="186"/>
    </location>
</feature>
<proteinExistence type="predicted"/>
<feature type="region of interest" description="Disordered" evidence="1">
    <location>
        <begin position="119"/>
        <end position="195"/>
    </location>
</feature>
<feature type="compositionally biased region" description="Acidic residues" evidence="1">
    <location>
        <begin position="1"/>
        <end position="10"/>
    </location>
</feature>
<dbReference type="OrthoDB" id="1112546at2759"/>
<comment type="caution">
    <text evidence="3">The sequence shown here is derived from an EMBL/GenBank/DDBJ whole genome shotgun (WGS) entry which is preliminary data.</text>
</comment>
<feature type="compositionally biased region" description="Polar residues" evidence="1">
    <location>
        <begin position="11"/>
        <end position="24"/>
    </location>
</feature>
<dbReference type="EMBL" id="JAEFBJ010000010">
    <property type="protein sequence ID" value="KAG7564677.1"/>
    <property type="molecule type" value="Genomic_DNA"/>
</dbReference>